<dbReference type="Gene3D" id="2.60.40.3110">
    <property type="match status" value="1"/>
</dbReference>
<dbReference type="AlphaFoldDB" id="A0A1Z1SQ14"/>
<keyword evidence="7" id="KW-0732">Signal</keyword>
<dbReference type="GO" id="GO:0015473">
    <property type="term" value="F:fimbrial usher porin activity"/>
    <property type="evidence" value="ECO:0007669"/>
    <property type="project" value="InterPro"/>
</dbReference>
<dbReference type="Gene3D" id="3.10.20.410">
    <property type="match status" value="1"/>
</dbReference>
<sequence length="873" mass="97306">MSFSTGINSLSGIKINNVKLFIFILALLFSVDSKSEEEFYYNPYFLSDNPESVADLSSFEKGLEVPEGNYLVDIYLNDIFLKTQYINFIENKGQLSPCITKAELKSWNVNLNLITDEQNKDKNNVEQKNELDEHCQSLTSLIAQATANFDVGSQKLNLTIPQVYLVNQSRGFIPPELWDDGIVAGFITYILNGSKTRNDGSPDTHFTHLNLQSGINLGPWRLRDNSIYSYDSINKSSWKHLNTYIERGINKLYSRLIIGDSYTQSEVFDSINFRGFQLSSDEVMLPDSQRGFAPIIRGVARTNAEVTIQQNGYVIYRNSFPPGPFVIDDLYSTSNSGDLEVTITESDGSTQTFTVPYSSVPLLQREGHTKYSVTVGSYRSGNDEQERPYFLQGSVIHGLPAGWTIYGGTQLSKNYQAASIGVGKNIGRFGALSFDITEARSILPDDSTHRGQSIRILYNKSINELGTRVQLAGYKYATSGFYTLAETTYKKMRGNYIQTEDGVVEVSGLPQSYYDLIYNKRQRIQLNITQKIGDQSTLYIIGTNQRYWNSKKQDNQLQIGLNTIIKGINLGLNYSLSKTSWNDSKDQMLAFNTSIPFSNFMRSDNDSIWQNASLSTNSSHNMKKRFNNTIGLNGTLLEDKNLSYNIQTGYSHEEESDSTGYASLSYNGSYMNSNIGYNYTDTSHQINYGMSGSILAHSGGITLSQPIYQTAVLVKVPEVKNIKLENNSGITTDSNGYAVLPYVSEYKENRIALDTNSFSNNIEIDNAVKSVVPTRGAISAITFEPSVGIKAITTLTHKGKPVPFGAIVDSGNNTGIVADEGKVYLTGLSPSGQLKVNWGSKKEQQCLVNYTLPPQDPDKLYVEYSAECHPIKE</sequence>
<dbReference type="STRING" id="584.AOUC001_17360"/>
<dbReference type="InterPro" id="IPR042186">
    <property type="entry name" value="FimD_plug_dom"/>
</dbReference>
<keyword evidence="6" id="KW-0812">Transmembrane</keyword>
<evidence type="ECO:0000256" key="7">
    <source>
        <dbReference type="ARBA" id="ARBA00022729"/>
    </source>
</evidence>
<dbReference type="FunFam" id="2.60.40.3110:FF:000001">
    <property type="entry name" value="Putative fimbrial outer membrane usher"/>
    <property type="match status" value="1"/>
</dbReference>
<organism evidence="13 17">
    <name type="scientific">Proteus mirabilis</name>
    <dbReference type="NCBI Taxonomy" id="584"/>
    <lineage>
        <taxon>Bacteria</taxon>
        <taxon>Pseudomonadati</taxon>
        <taxon>Pseudomonadota</taxon>
        <taxon>Gammaproteobacteria</taxon>
        <taxon>Enterobacterales</taxon>
        <taxon>Morganellaceae</taxon>
        <taxon>Proteus</taxon>
    </lineage>
</organism>
<keyword evidence="9" id="KW-0998">Cell outer membrane</keyword>
<evidence type="ECO:0000313" key="17">
    <source>
        <dbReference type="Proteomes" id="UP001171165"/>
    </source>
</evidence>
<keyword evidence="5" id="KW-1029">Fimbrium biogenesis</keyword>
<keyword evidence="3" id="KW-0813">Transport</keyword>
<evidence type="ECO:0000313" key="13">
    <source>
        <dbReference type="EMBL" id="EKW9776899.1"/>
    </source>
</evidence>
<evidence type="ECO:0000259" key="10">
    <source>
        <dbReference type="Pfam" id="PF13953"/>
    </source>
</evidence>
<evidence type="ECO:0000256" key="1">
    <source>
        <dbReference type="ARBA" id="ARBA00004571"/>
    </source>
</evidence>
<dbReference type="RefSeq" id="WP_004246216.1">
    <property type="nucleotide sequence ID" value="NZ_ABFCQN020000060.1"/>
</dbReference>
<dbReference type="Proteomes" id="UP000195540">
    <property type="component" value="Chromosome"/>
</dbReference>
<dbReference type="EMBL" id="CP021694">
    <property type="protein sequence ID" value="ARX32611.1"/>
    <property type="molecule type" value="Genomic_DNA"/>
</dbReference>
<dbReference type="InterPro" id="IPR043142">
    <property type="entry name" value="PapC-like_C_sf"/>
</dbReference>
<reference evidence="12 15" key="1">
    <citation type="submission" date="2017-05" db="EMBL/GenBank/DDBJ databases">
        <title>Whole genome sequencing of Proteus mirabilis AR_0155.</title>
        <authorList>
            <person name="Conlan S."/>
            <person name="Thomas P.J."/>
            <person name="Mullikin J."/>
            <person name="Frank K.M."/>
            <person name="Segre J.A."/>
        </authorList>
    </citation>
    <scope>NUCLEOTIDE SEQUENCE [LARGE SCALE GENOMIC DNA]</scope>
    <source>
        <strain evidence="12 15">AR_0155</strain>
    </source>
</reference>
<evidence type="ECO:0000313" key="15">
    <source>
        <dbReference type="Proteomes" id="UP000195540"/>
    </source>
</evidence>
<dbReference type="Pfam" id="PF13953">
    <property type="entry name" value="PapC_C"/>
    <property type="match status" value="1"/>
</dbReference>
<proteinExistence type="inferred from homology"/>
<dbReference type="SUPFAM" id="SSF141729">
    <property type="entry name" value="FimD N-terminal domain-like"/>
    <property type="match status" value="1"/>
</dbReference>
<dbReference type="InterPro" id="IPR037224">
    <property type="entry name" value="PapC_N_sf"/>
</dbReference>
<reference evidence="14 16" key="2">
    <citation type="submission" date="2018-06" db="EMBL/GenBank/DDBJ databases">
        <authorList>
            <consortium name="Pathogen Informatics"/>
            <person name="Doyle S."/>
        </authorList>
    </citation>
    <scope>NUCLEOTIDE SEQUENCE [LARGE SCALE GENOMIC DNA]</scope>
    <source>
        <strain evidence="14 16">NCTC10975</strain>
    </source>
</reference>
<evidence type="ECO:0000256" key="6">
    <source>
        <dbReference type="ARBA" id="ARBA00022692"/>
    </source>
</evidence>
<evidence type="ECO:0000313" key="14">
    <source>
        <dbReference type="EMBL" id="SPY96579.1"/>
    </source>
</evidence>
<dbReference type="PANTHER" id="PTHR30451">
    <property type="entry name" value="OUTER MEMBRANE USHER PROTEIN"/>
    <property type="match status" value="1"/>
</dbReference>
<keyword evidence="8" id="KW-0472">Membrane</keyword>
<accession>A0A1Z1SQ14</accession>
<evidence type="ECO:0000256" key="4">
    <source>
        <dbReference type="ARBA" id="ARBA00022452"/>
    </source>
</evidence>
<evidence type="ECO:0000256" key="9">
    <source>
        <dbReference type="ARBA" id="ARBA00023237"/>
    </source>
</evidence>
<evidence type="ECO:0000313" key="12">
    <source>
        <dbReference type="EMBL" id="ARX32611.1"/>
    </source>
</evidence>
<comment type="subcellular location">
    <subcellularLocation>
        <location evidence="1">Cell outer membrane</location>
        <topology evidence="1">Multi-pass membrane protein</topology>
    </subcellularLocation>
</comment>
<dbReference type="GO" id="GO:0009279">
    <property type="term" value="C:cell outer membrane"/>
    <property type="evidence" value="ECO:0007669"/>
    <property type="project" value="UniProtKB-SubCell"/>
</dbReference>
<dbReference type="Gene3D" id="2.60.40.2070">
    <property type="match status" value="1"/>
</dbReference>
<comment type="similarity">
    <text evidence="2">Belongs to the fimbrial export usher family.</text>
</comment>
<reference evidence="13" key="3">
    <citation type="submission" date="2023-06" db="EMBL/GenBank/DDBJ databases">
        <authorList>
            <consortium name="Clinical and Environmental Microbiology Branch: Whole genome sequencing antimicrobial resistance pathogens in the healthcare setting"/>
        </authorList>
    </citation>
    <scope>NUCLEOTIDE SEQUENCE</scope>
    <source>
        <strain evidence="13">Microbial</strain>
    </source>
</reference>
<dbReference type="GO" id="GO:0009297">
    <property type="term" value="P:pilus assembly"/>
    <property type="evidence" value="ECO:0007669"/>
    <property type="project" value="InterPro"/>
</dbReference>
<keyword evidence="4" id="KW-1134">Transmembrane beta strand</keyword>
<dbReference type="Gene3D" id="2.60.40.2610">
    <property type="entry name" value="Outer membrane usher protein FimD, plug domain"/>
    <property type="match status" value="1"/>
</dbReference>
<dbReference type="FunFam" id="2.60.40.2610:FF:000001">
    <property type="entry name" value="Outer membrane fimbrial usher protein"/>
    <property type="match status" value="1"/>
</dbReference>
<dbReference type="InterPro" id="IPR025885">
    <property type="entry name" value="PapC_N"/>
</dbReference>
<dbReference type="Pfam" id="PF00577">
    <property type="entry name" value="Usher"/>
    <property type="match status" value="1"/>
</dbReference>
<gene>
    <name evidence="14" type="primary">fimD_5</name>
    <name evidence="12" type="ORF">AM402_00025</name>
    <name evidence="14" type="ORF">NCTC10975_02298</name>
    <name evidence="13" type="ORF">PW210_002746</name>
</gene>
<evidence type="ECO:0000259" key="11">
    <source>
        <dbReference type="Pfam" id="PF13954"/>
    </source>
</evidence>
<dbReference type="InterPro" id="IPR000015">
    <property type="entry name" value="Fimb_usher"/>
</dbReference>
<feature type="domain" description="PapC-like C-terminal" evidence="10">
    <location>
        <begin position="794"/>
        <end position="854"/>
    </location>
</feature>
<dbReference type="EMBL" id="ABKSPD020000010">
    <property type="protein sequence ID" value="EKW9776899.1"/>
    <property type="molecule type" value="Genomic_DNA"/>
</dbReference>
<protein>
    <submittedName>
        <fullName evidence="13">Fimbrial biogenesis outer membrane usher protein</fullName>
    </submittedName>
    <submittedName>
        <fullName evidence="14">Fimbrial outer membrane usher protein</fullName>
    </submittedName>
    <submittedName>
        <fullName evidence="12">Fimbrial protein FimD</fullName>
    </submittedName>
</protein>
<dbReference type="Proteomes" id="UP000251485">
    <property type="component" value="Unassembled WGS sequence"/>
</dbReference>
<evidence type="ECO:0000256" key="3">
    <source>
        <dbReference type="ARBA" id="ARBA00022448"/>
    </source>
</evidence>
<name>A0A1Z1SQ14_PROMI</name>
<feature type="domain" description="PapC N-terminal" evidence="11">
    <location>
        <begin position="40"/>
        <end position="192"/>
    </location>
</feature>
<evidence type="ECO:0000256" key="5">
    <source>
        <dbReference type="ARBA" id="ARBA00022558"/>
    </source>
</evidence>
<dbReference type="PANTHER" id="PTHR30451:SF21">
    <property type="entry name" value="FIMBRIAL USHER DOMAIN-CONTAINING PROTEIN YDET-RELATED"/>
    <property type="match status" value="1"/>
</dbReference>
<dbReference type="EMBL" id="UAUE01000016">
    <property type="protein sequence ID" value="SPY96579.1"/>
    <property type="molecule type" value="Genomic_DNA"/>
</dbReference>
<evidence type="ECO:0000313" key="16">
    <source>
        <dbReference type="Proteomes" id="UP000251485"/>
    </source>
</evidence>
<evidence type="ECO:0000256" key="2">
    <source>
        <dbReference type="ARBA" id="ARBA00008064"/>
    </source>
</evidence>
<dbReference type="Proteomes" id="UP001171165">
    <property type="component" value="Unassembled WGS sequence"/>
</dbReference>
<dbReference type="InterPro" id="IPR025949">
    <property type="entry name" value="PapC-like_C"/>
</dbReference>
<evidence type="ECO:0000256" key="8">
    <source>
        <dbReference type="ARBA" id="ARBA00023136"/>
    </source>
</evidence>
<dbReference type="Pfam" id="PF13954">
    <property type="entry name" value="PapC_N"/>
    <property type="match status" value="1"/>
</dbReference>